<comment type="caution">
    <text evidence="1">The sequence shown here is derived from an EMBL/GenBank/DDBJ whole genome shotgun (WGS) entry which is preliminary data.</text>
</comment>
<organism evidence="1 2">
    <name type="scientific">Marilutibacter maris</name>
    <dbReference type="NCBI Taxonomy" id="1605891"/>
    <lineage>
        <taxon>Bacteria</taxon>
        <taxon>Pseudomonadati</taxon>
        <taxon>Pseudomonadota</taxon>
        <taxon>Gammaproteobacteria</taxon>
        <taxon>Lysobacterales</taxon>
        <taxon>Lysobacteraceae</taxon>
        <taxon>Marilutibacter</taxon>
    </lineage>
</organism>
<protein>
    <submittedName>
        <fullName evidence="1">Uncharacterized protein</fullName>
    </submittedName>
</protein>
<reference evidence="1 2" key="1">
    <citation type="submission" date="2019-10" db="EMBL/GenBank/DDBJ databases">
        <title>Lysobacter alkalisoli sp. nov., isolated from saline-alkaline soil.</title>
        <authorList>
            <person name="Sun J.-Q."/>
        </authorList>
    </citation>
    <scope>NUCLEOTIDE SEQUENCE [LARGE SCALE GENOMIC DNA]</scope>
    <source>
        <strain evidence="1 2">KCTC 42381</strain>
    </source>
</reference>
<dbReference type="EMBL" id="VICD02000242">
    <property type="protein sequence ID" value="KAB8173389.1"/>
    <property type="molecule type" value="Genomic_DNA"/>
</dbReference>
<sequence length="70" mass="7742">MGRVILGVYVLMIFVFAIYGNWWGDYAYKGFAYNLGRAVIWPAILIPGLGKAIGILVLLGFIGFLAFGRK</sequence>
<evidence type="ECO:0000313" key="1">
    <source>
        <dbReference type="EMBL" id="KAB8173389.1"/>
    </source>
</evidence>
<dbReference type="Proteomes" id="UP000320431">
    <property type="component" value="Unassembled WGS sequence"/>
</dbReference>
<dbReference type="AlphaFoldDB" id="A0A508ABI9"/>
<evidence type="ECO:0000313" key="2">
    <source>
        <dbReference type="Proteomes" id="UP000320431"/>
    </source>
</evidence>
<proteinExistence type="predicted"/>
<accession>A0A508ABI9</accession>
<name>A0A508ABI9_9GAMM</name>
<gene>
    <name evidence="1" type="ORF">FKV24_014190</name>
</gene>